<sequence length="459" mass="46262">MTTLPPTSPFPAAVAARLLDHGHAELRDAALRIAGAGLAACEPGAATELLVTLDGDALVVDGRALELAPDARVVVLGAGKATLPIAAALQRLLGERLAGGVVVVRAGEAEPLDPIEVLEADHPLPSERSLAAGRRLLEVAGTLRSQDVALCCFTGGSSALASVPPLGVSFAEKRELHRLLLRSGAPIEQVNAVRKHVSLLKGGRIAAATPARIVNLTVSDVAGNPLDAITDPTVPDLSSVGEAIAALEHHGLWDAVPASVREHLLEGDAASPPLDAERIQTVMLADGHTACRAMAVEAQALGLAPQIVSTTLTGESREAGHLLAGLAAHSLAHGTPWQAGAALVGCGGETTVTLAPQAALSTGGPNQEAALAAALVLAGKPAAALFLDTDGIDGGTPLAGGLVDGTTAARAAERGVSLPAALRDHRATVALEAVDDALLTGPTATNVNDLFVFVLGTEE</sequence>
<protein>
    <submittedName>
        <fullName evidence="3">DUF4147 domain-containing protein</fullName>
    </submittedName>
</protein>
<dbReference type="PANTHER" id="PTHR12227:SF0">
    <property type="entry name" value="GLYCERATE KINASE"/>
    <property type="match status" value="1"/>
</dbReference>
<reference evidence="3 4" key="2">
    <citation type="submission" date="2023-10" db="EMBL/GenBank/DDBJ databases">
        <authorList>
            <person name="Han X.F."/>
        </authorList>
    </citation>
    <scope>NUCLEOTIDE SEQUENCE [LARGE SCALE GENOMIC DNA]</scope>
    <source>
        <strain evidence="3 4">KCTC 39840</strain>
    </source>
</reference>
<dbReference type="InterPro" id="IPR038614">
    <property type="entry name" value="GK_N_sf"/>
</dbReference>
<accession>A0ABU4HR30</accession>
<proteinExistence type="predicted"/>
<dbReference type="InterPro" id="IPR025286">
    <property type="entry name" value="MOFRL_assoc_dom"/>
</dbReference>
<keyword evidence="4" id="KW-1185">Reference proteome</keyword>
<dbReference type="Gene3D" id="3.40.1480.10">
    <property type="entry name" value="MOFRL domain"/>
    <property type="match status" value="1"/>
</dbReference>
<evidence type="ECO:0000259" key="2">
    <source>
        <dbReference type="Pfam" id="PF13660"/>
    </source>
</evidence>
<gene>
    <name evidence="3" type="ORF">R7226_15410</name>
</gene>
<evidence type="ECO:0000259" key="1">
    <source>
        <dbReference type="Pfam" id="PF05161"/>
    </source>
</evidence>
<dbReference type="SUPFAM" id="SSF82544">
    <property type="entry name" value="GckA/TtuD-like"/>
    <property type="match status" value="1"/>
</dbReference>
<dbReference type="InterPro" id="IPR039760">
    <property type="entry name" value="MOFRL_protein"/>
</dbReference>
<dbReference type="RefSeq" id="WP_318598075.1">
    <property type="nucleotide sequence ID" value="NZ_JAWSTH010000039.1"/>
</dbReference>
<name>A0ABU4HR30_9ACTN</name>
<dbReference type="Pfam" id="PF13660">
    <property type="entry name" value="DUF4147"/>
    <property type="match status" value="1"/>
</dbReference>
<evidence type="ECO:0000313" key="4">
    <source>
        <dbReference type="Proteomes" id="UP001284601"/>
    </source>
</evidence>
<organism evidence="3 4">
    <name type="scientific">Conexibacter stalactiti</name>
    <dbReference type="NCBI Taxonomy" id="1940611"/>
    <lineage>
        <taxon>Bacteria</taxon>
        <taxon>Bacillati</taxon>
        <taxon>Actinomycetota</taxon>
        <taxon>Thermoleophilia</taxon>
        <taxon>Solirubrobacterales</taxon>
        <taxon>Conexibacteraceae</taxon>
        <taxon>Conexibacter</taxon>
    </lineage>
</organism>
<dbReference type="Gene3D" id="3.40.50.10180">
    <property type="entry name" value="Glycerate kinase, MOFRL-like N-terminal domain"/>
    <property type="match status" value="1"/>
</dbReference>
<dbReference type="EMBL" id="JAWSTH010000039">
    <property type="protein sequence ID" value="MDW5595737.1"/>
    <property type="molecule type" value="Genomic_DNA"/>
</dbReference>
<reference evidence="4" key="1">
    <citation type="submission" date="2023-07" db="EMBL/GenBank/DDBJ databases">
        <title>Conexibacter stalactiti sp. nov., isolated from stalactites in a lava cave and emended description of the genus Conexibacter.</title>
        <authorList>
            <person name="Lee S.D."/>
        </authorList>
    </citation>
    <scope>NUCLEOTIDE SEQUENCE [LARGE SCALE GENOMIC DNA]</scope>
    <source>
        <strain evidence="4">KCTC 39840</strain>
    </source>
</reference>
<feature type="domain" description="MOFRL" evidence="1">
    <location>
        <begin position="346"/>
        <end position="449"/>
    </location>
</feature>
<dbReference type="InterPro" id="IPR037035">
    <property type="entry name" value="GK-like_C_sf"/>
</dbReference>
<feature type="domain" description="MOFRL-associated" evidence="2">
    <location>
        <begin position="31"/>
        <end position="264"/>
    </location>
</feature>
<evidence type="ECO:0000313" key="3">
    <source>
        <dbReference type="EMBL" id="MDW5595737.1"/>
    </source>
</evidence>
<dbReference type="InterPro" id="IPR007835">
    <property type="entry name" value="MOFRL"/>
</dbReference>
<comment type="caution">
    <text evidence="3">The sequence shown here is derived from an EMBL/GenBank/DDBJ whole genome shotgun (WGS) entry which is preliminary data.</text>
</comment>
<dbReference type="Proteomes" id="UP001284601">
    <property type="component" value="Unassembled WGS sequence"/>
</dbReference>
<dbReference type="PANTHER" id="PTHR12227">
    <property type="entry name" value="GLYCERATE KINASE"/>
    <property type="match status" value="1"/>
</dbReference>
<dbReference type="Pfam" id="PF05161">
    <property type="entry name" value="MOFRL"/>
    <property type="match status" value="1"/>
</dbReference>